<keyword evidence="2" id="KW-0472">Membrane</keyword>
<dbReference type="InterPro" id="IPR010787">
    <property type="entry name" value="DUF1385"/>
</dbReference>
<gene>
    <name evidence="3" type="ORF">ENQ20_02480</name>
</gene>
<dbReference type="PANTHER" id="PTHR42867">
    <property type="entry name" value="MEMBRANE PROTEIN-RELATED"/>
    <property type="match status" value="1"/>
</dbReference>
<evidence type="ECO:0000313" key="3">
    <source>
        <dbReference type="EMBL" id="HDX30341.1"/>
    </source>
</evidence>
<sequence length="325" mass="35865">MAKQYYGGQAVIEGVMMRGRKSMAVAVRNPHGEIVVHEEPLTAKIYTSAWGQWPFVRGLTMLWDALGLGIRALFWSGEVAAREEQDARVEFTGPVAWTTIAVSLSFAVALFFLLPTFAARLLATYVNDDPLVDALFEGVIRLLLFIAYLWVIGQFNDIRRVFGYHGAEHKTINAYEAGAPLTVAEVQKFSVQHTRCGTSFLLYVLVISILLFAPLTFSDVEPGWLALLLRFITRLALVPVVASIAYEIIRFSAAHDRNPFMRMLIAPGLWLQKMTTREPDDSMVECAIAALQPVLIADGKLPAPQEESTPAAAPPANQESPAMAD</sequence>
<accession>A0A7C1JFU1</accession>
<name>A0A7C1JFU1_9CHLR</name>
<protein>
    <submittedName>
        <fullName evidence="3">DUF1385 domain-containing protein</fullName>
    </submittedName>
</protein>
<feature type="transmembrane region" description="Helical" evidence="2">
    <location>
        <begin position="95"/>
        <end position="114"/>
    </location>
</feature>
<dbReference type="PANTHER" id="PTHR42867:SF1">
    <property type="entry name" value="MEMBRANE PROTEIN-RELATED"/>
    <property type="match status" value="1"/>
</dbReference>
<feature type="region of interest" description="Disordered" evidence="1">
    <location>
        <begin position="302"/>
        <end position="325"/>
    </location>
</feature>
<evidence type="ECO:0000256" key="2">
    <source>
        <dbReference type="SAM" id="Phobius"/>
    </source>
</evidence>
<evidence type="ECO:0000256" key="1">
    <source>
        <dbReference type="SAM" id="MobiDB-lite"/>
    </source>
</evidence>
<organism evidence="3">
    <name type="scientific">Caldilinea aerophila</name>
    <dbReference type="NCBI Taxonomy" id="133453"/>
    <lineage>
        <taxon>Bacteria</taxon>
        <taxon>Bacillati</taxon>
        <taxon>Chloroflexota</taxon>
        <taxon>Caldilineae</taxon>
        <taxon>Caldilineales</taxon>
        <taxon>Caldilineaceae</taxon>
        <taxon>Caldilinea</taxon>
    </lineage>
</organism>
<keyword evidence="2" id="KW-1133">Transmembrane helix</keyword>
<feature type="transmembrane region" description="Helical" evidence="2">
    <location>
        <begin position="134"/>
        <end position="152"/>
    </location>
</feature>
<feature type="transmembrane region" description="Helical" evidence="2">
    <location>
        <begin position="223"/>
        <end position="249"/>
    </location>
</feature>
<feature type="transmembrane region" description="Helical" evidence="2">
    <location>
        <begin position="200"/>
        <end position="217"/>
    </location>
</feature>
<reference evidence="3" key="1">
    <citation type="journal article" date="2020" name="mSystems">
        <title>Genome- and Community-Level Interaction Insights into Carbon Utilization and Element Cycling Functions of Hydrothermarchaeota in Hydrothermal Sediment.</title>
        <authorList>
            <person name="Zhou Z."/>
            <person name="Liu Y."/>
            <person name="Xu W."/>
            <person name="Pan J."/>
            <person name="Luo Z.H."/>
            <person name="Li M."/>
        </authorList>
    </citation>
    <scope>NUCLEOTIDE SEQUENCE [LARGE SCALE GENOMIC DNA]</scope>
    <source>
        <strain evidence="3">SpSt-289</strain>
    </source>
</reference>
<comment type="caution">
    <text evidence="3">The sequence shown here is derived from an EMBL/GenBank/DDBJ whole genome shotgun (WGS) entry which is preliminary data.</text>
</comment>
<dbReference type="EMBL" id="DSMG01000036">
    <property type="protein sequence ID" value="HDX30341.1"/>
    <property type="molecule type" value="Genomic_DNA"/>
</dbReference>
<dbReference type="Pfam" id="PF07136">
    <property type="entry name" value="DUF1385"/>
    <property type="match status" value="1"/>
</dbReference>
<keyword evidence="2" id="KW-0812">Transmembrane</keyword>
<dbReference type="AlphaFoldDB" id="A0A7C1JFU1"/>
<proteinExistence type="predicted"/>